<keyword evidence="1" id="KW-1133">Transmembrane helix</keyword>
<gene>
    <name evidence="2" type="ORF">CES85_0798</name>
</gene>
<dbReference type="EMBL" id="CP022604">
    <property type="protein sequence ID" value="ASV85239.1"/>
    <property type="molecule type" value="Genomic_DNA"/>
</dbReference>
<protein>
    <submittedName>
        <fullName evidence="2">Uncharacterized protein</fullName>
    </submittedName>
</protein>
<organism evidence="2 3">
    <name type="scientific">Ochrobactrum quorumnocens</name>
    <dbReference type="NCBI Taxonomy" id="271865"/>
    <lineage>
        <taxon>Bacteria</taxon>
        <taxon>Pseudomonadati</taxon>
        <taxon>Pseudomonadota</taxon>
        <taxon>Alphaproteobacteria</taxon>
        <taxon>Hyphomicrobiales</taxon>
        <taxon>Brucellaceae</taxon>
        <taxon>Brucella/Ochrobactrum group</taxon>
        <taxon>Ochrobactrum</taxon>
    </lineage>
</organism>
<sequence length="63" mass="7328">MRPDASHLQIALNYALYIFAYVDFYGLFMSRSPDFKPGHAEIARNHEVRRTKHTNCDRSATNL</sequence>
<evidence type="ECO:0000313" key="3">
    <source>
        <dbReference type="Proteomes" id="UP000215256"/>
    </source>
</evidence>
<keyword evidence="1" id="KW-0472">Membrane</keyword>
<proteinExistence type="predicted"/>
<dbReference type="AlphaFoldDB" id="A0A248UG40"/>
<keyword evidence="1" id="KW-0812">Transmembrane</keyword>
<feature type="transmembrane region" description="Helical" evidence="1">
    <location>
        <begin position="6"/>
        <end position="28"/>
    </location>
</feature>
<evidence type="ECO:0000256" key="1">
    <source>
        <dbReference type="SAM" id="Phobius"/>
    </source>
</evidence>
<evidence type="ECO:0000313" key="2">
    <source>
        <dbReference type="EMBL" id="ASV85239.1"/>
    </source>
</evidence>
<accession>A0A248UG40</accession>
<dbReference type="Proteomes" id="UP000215256">
    <property type="component" value="Chromosome 1"/>
</dbReference>
<reference evidence="2 3" key="1">
    <citation type="submission" date="2017-07" db="EMBL/GenBank/DDBJ databases">
        <title>Phylogenetic study on the rhizospheric bacterium Ochrobactrum sp. A44.</title>
        <authorList>
            <person name="Krzyzanowska D.M."/>
            <person name="Ossowicki A."/>
            <person name="Rajewska M."/>
            <person name="Maciag T."/>
            <person name="Kaczynski Z."/>
            <person name="Czerwicka M."/>
            <person name="Jafra S."/>
        </authorList>
    </citation>
    <scope>NUCLEOTIDE SEQUENCE [LARGE SCALE GENOMIC DNA]</scope>
    <source>
        <strain evidence="2 3">A44</strain>
    </source>
</reference>
<name>A0A248UG40_9HYPH</name>
<dbReference type="KEGG" id="och:CES85_0798"/>